<dbReference type="EMBL" id="ABXY01000013">
    <property type="protein sequence ID" value="EEB21453.1"/>
    <property type="molecule type" value="Genomic_DNA"/>
</dbReference>
<dbReference type="Proteomes" id="UP000003882">
    <property type="component" value="Unassembled WGS sequence"/>
</dbReference>
<accession>B6XV87</accession>
<evidence type="ECO:0000313" key="2">
    <source>
        <dbReference type="EMBL" id="EEB21453.1"/>
    </source>
</evidence>
<comment type="caution">
    <text evidence="2">The sequence shown here is derived from an EMBL/GenBank/DDBJ whole genome shotgun (WGS) entry which is preliminary data.</text>
</comment>
<reference evidence="2 3" key="2">
    <citation type="submission" date="2008-10" db="EMBL/GenBank/DDBJ databases">
        <authorList>
            <person name="Fulton L."/>
            <person name="Clifton S."/>
            <person name="Fulton B."/>
            <person name="Xu J."/>
            <person name="Minx P."/>
            <person name="Pepin K.H."/>
            <person name="Johnson M."/>
            <person name="Bhonagiri V."/>
            <person name="Nash W.E."/>
            <person name="Mardis E.R."/>
            <person name="Wilson R.K."/>
        </authorList>
    </citation>
    <scope>NUCLEOTIDE SEQUENCE [LARGE SCALE GENOMIC DNA]</scope>
    <source>
        <strain evidence="2 3">DSM 16992</strain>
    </source>
</reference>
<proteinExistence type="predicted"/>
<dbReference type="AlphaFoldDB" id="B6XV87"/>
<name>B6XV87_9BIFI</name>
<feature type="region of interest" description="Disordered" evidence="1">
    <location>
        <begin position="1"/>
        <end position="61"/>
    </location>
</feature>
<protein>
    <submittedName>
        <fullName evidence="2">Uncharacterized protein</fullName>
    </submittedName>
</protein>
<dbReference type="RefSeq" id="WP_003835357.1">
    <property type="nucleotide sequence ID" value="NZ_ABXY01000013.1"/>
</dbReference>
<feature type="non-terminal residue" evidence="2">
    <location>
        <position position="1"/>
    </location>
</feature>
<evidence type="ECO:0000313" key="3">
    <source>
        <dbReference type="Proteomes" id="UP000003882"/>
    </source>
</evidence>
<organism evidence="2 3">
    <name type="scientific">Bifidobacterium catenulatum DSM 16992 = JCM 1194 = LMG 11043</name>
    <dbReference type="NCBI Taxonomy" id="566552"/>
    <lineage>
        <taxon>Bacteria</taxon>
        <taxon>Bacillati</taxon>
        <taxon>Actinomycetota</taxon>
        <taxon>Actinomycetes</taxon>
        <taxon>Bifidobacteriales</taxon>
        <taxon>Bifidobacteriaceae</taxon>
        <taxon>Bifidobacterium</taxon>
    </lineage>
</organism>
<evidence type="ECO:0000256" key="1">
    <source>
        <dbReference type="SAM" id="MobiDB-lite"/>
    </source>
</evidence>
<sequence length="148" mass="15878">TPKTPPKPLQNNTSTGVSKFRPPCRADRKTDSTTAKKPSEKPIAACRTTRRHGNQQPGNASQVSEIILIQVGDHLAIFRKLVGMRENLICSTGVGIGSSWVGDGGATIDCPDRRNRLGHLGRIGAIICNALCSISSHNAPLTPFLFHT</sequence>
<gene>
    <name evidence="2" type="ORF">BIFCAT_01116</name>
</gene>
<reference evidence="2 3" key="1">
    <citation type="submission" date="2008-10" db="EMBL/GenBank/DDBJ databases">
        <title>Draft genome sequence of Bifidobacterium catenulatum (DSM 16992).</title>
        <authorList>
            <person name="Sudarsanam P."/>
            <person name="Ley R."/>
            <person name="Guruge J."/>
            <person name="Turnbaugh P.J."/>
            <person name="Mahowald M."/>
            <person name="Liep D."/>
            <person name="Gordon J."/>
        </authorList>
    </citation>
    <scope>NUCLEOTIDE SEQUENCE [LARGE SCALE GENOMIC DNA]</scope>
    <source>
        <strain evidence="2 3">DSM 16992</strain>
    </source>
</reference>